<gene>
    <name evidence="1" type="primary">HIR3_3</name>
    <name evidence="1" type="ORF">DSO57_1036873</name>
</gene>
<comment type="caution">
    <text evidence="1">The sequence shown here is derived from an EMBL/GenBank/DDBJ whole genome shotgun (WGS) entry which is preliminary data.</text>
</comment>
<organism evidence="1 2">
    <name type="scientific">Entomophthora muscae</name>
    <dbReference type="NCBI Taxonomy" id="34485"/>
    <lineage>
        <taxon>Eukaryota</taxon>
        <taxon>Fungi</taxon>
        <taxon>Fungi incertae sedis</taxon>
        <taxon>Zoopagomycota</taxon>
        <taxon>Entomophthoromycotina</taxon>
        <taxon>Entomophthoromycetes</taxon>
        <taxon>Entomophthorales</taxon>
        <taxon>Entomophthoraceae</taxon>
        <taxon>Entomophthora</taxon>
    </lineage>
</organism>
<sequence>MVFFEAVNRSAKEQEEETLKDNVVGDEIIACHELYTKALLAPEPAETLSALVSLAARFEETSDENRLRDACEGKGKEQDCTNARKLLSCIYRNIATIAEGLHVKGDQMAAEAYPDTLPFFLKSLSFDGNDWELWVQLSQASRRHGFLKVSRWSLEKCLRANKGSFNSPLQWRALTQLLEVLYEIGDLSSCKHWVEVALKTYPHFARGLWIQEQVNMSQRNALEHGIENAGSKRKLEPAILPSSKRASAVVEVNFEDNSWASLGSALLNTYMQLEKEPRDDAGYEPSKVIKAVAVVASPSEASELEEPKIKADAVTKCNGMPSKRVTRATTSLFQEVRLRDSVARNLIRLVLDVFGLKGYEFNASSPTTTLELLANSVDILEELIEVFANKIASKSASGPIEWLRKNKALMFQGAKALRKIEDDLTPVLRETAPFVARMNSTGAVIEDWLLEFLYQVLEESKVEAGSVSQELRDSTVSIMEHLTPRILPHSFNLPDNIQFELYLRACEMLKLNEPSAECEGMNTLQLWTAKLQDLWFLHGHAASKEIAVQFWWFMASYFSTISDPVNELGSLQEITRLLEPPCTFEFPCSTYGTLVSPSTLAEKEAQAELRCSMLRIEKKTDISIQEALSCLKSLSTQLENPDLSSSFRFKLAQNIVTLCNFSCLSKTTSLPEEERESIIKANFCCHLILLGFRTCEIFSLLGNLAKDPKDSSTMASIYGIIEKISETTNILASMLEQSEFQSHLGKYLPESEFQTIAQITLVVAQLSFSLYLDDTVRDHVSLHDPLQRLIISTVKFISNVLVALPPAITDPDFLVGLSKFLSTAHSHLGACSACELEGGALPKLCIRIFLMVDDAAIEPSDVYQCYYCLYHVVVGGTLKEKEKHTRQPQALDMAGVSMIFQELWPNIEGKVVRGKMASLEFKAVLDKLSQYLIETPLFSSASVTYNLATVNRYLHSEGSLSCMRDHALPPLDTVDVIGSPLKIPWVYTRLFLSQAMLQFYQIRTRLKTQIIADTVDWDSIIVPLKFHLSICPSSVEGWYYLALTYAEASGGMMRKSATYIRSHHSAIAEFQKKGLLCFSEGARIMRATVGPAFTKAYEFWAEFGLLVYVSVTAPMELAAFELKGSSQGSVELSRTQQFSNVFATSEQAFGLAFSLFRRANRIEKTWEMNVMMAKCLYKLGKAPDQILPLLFNAAMMAPNDAIEPSYQLINFLFKCAQKSSIADDTVTRTLAGIKHLGVDPKAAVPDGLIKAAESLKAIDKRKWYHKLTYLHARIYLYMLKDNKRALEEMQNVIKIQSIPSSFINVWKPEAERAGKHYVYVSQYIMFIFKISGPGATYPFLDLMLRRIGRVVDSIYRLEYVWQTGMDMYIKAVRRQLNVLSCPLVDLRWSSEFFTSCVMATEKKIIAQLAHSNPDQIPVEVHDEHQIYLCLKSTLDIVKIANGSVTSSLGVLHLIVDLYGKLLEMFQFDVGNFAPNSTVQVAPLAIADLVKLAEKFNRDFVAACK</sequence>
<keyword evidence="2" id="KW-1185">Reference proteome</keyword>
<name>A0ACC2UJT0_9FUNG</name>
<protein>
    <submittedName>
        <fullName evidence="1">Histone transcription regulator 3</fullName>
    </submittedName>
</protein>
<dbReference type="Proteomes" id="UP001165960">
    <property type="component" value="Unassembled WGS sequence"/>
</dbReference>
<evidence type="ECO:0000313" key="2">
    <source>
        <dbReference type="Proteomes" id="UP001165960"/>
    </source>
</evidence>
<evidence type="ECO:0000313" key="1">
    <source>
        <dbReference type="EMBL" id="KAJ9087073.1"/>
    </source>
</evidence>
<accession>A0ACC2UJT0</accession>
<dbReference type="EMBL" id="QTSX02000371">
    <property type="protein sequence ID" value="KAJ9087073.1"/>
    <property type="molecule type" value="Genomic_DNA"/>
</dbReference>
<reference evidence="1" key="1">
    <citation type="submission" date="2022-04" db="EMBL/GenBank/DDBJ databases">
        <title>Genome of the entomopathogenic fungus Entomophthora muscae.</title>
        <authorList>
            <person name="Elya C."/>
            <person name="Lovett B.R."/>
            <person name="Lee E."/>
            <person name="Macias A.M."/>
            <person name="Hajek A.E."/>
            <person name="De Bivort B.L."/>
            <person name="Kasson M.T."/>
            <person name="De Fine Licht H.H."/>
            <person name="Stajich J.E."/>
        </authorList>
    </citation>
    <scope>NUCLEOTIDE SEQUENCE</scope>
    <source>
        <strain evidence="1">Berkeley</strain>
    </source>
</reference>
<proteinExistence type="predicted"/>